<proteinExistence type="predicted"/>
<protein>
    <recommendedName>
        <fullName evidence="2">Dihydrodipicolinate reductase N-terminal domain-containing protein</fullName>
    </recommendedName>
</protein>
<gene>
    <name evidence="1" type="ORF">METZ01_LOCUS203028</name>
</gene>
<sequence>MNLSGVIVHSDSKVGTDAGSIAGIADLGVVATDDVKIAESSDVDAAIYTVNADFRPDESLSEILPVLRAGTNVVSTSFHPLLHPPSTPEPMRSQVIEACEEGDSSIF</sequence>
<organism evidence="1">
    <name type="scientific">marine metagenome</name>
    <dbReference type="NCBI Taxonomy" id="408172"/>
    <lineage>
        <taxon>unclassified sequences</taxon>
        <taxon>metagenomes</taxon>
        <taxon>ecological metagenomes</taxon>
    </lineage>
</organism>
<evidence type="ECO:0008006" key="2">
    <source>
        <dbReference type="Google" id="ProtNLM"/>
    </source>
</evidence>
<dbReference type="EMBL" id="UINC01044561">
    <property type="protein sequence ID" value="SVB50174.1"/>
    <property type="molecule type" value="Genomic_DNA"/>
</dbReference>
<name>A0A382EJD6_9ZZZZ</name>
<accession>A0A382EJD6</accession>
<reference evidence="1" key="1">
    <citation type="submission" date="2018-05" db="EMBL/GenBank/DDBJ databases">
        <authorList>
            <person name="Lanie J.A."/>
            <person name="Ng W.-L."/>
            <person name="Kazmierczak K.M."/>
            <person name="Andrzejewski T.M."/>
            <person name="Davidsen T.M."/>
            <person name="Wayne K.J."/>
            <person name="Tettelin H."/>
            <person name="Glass J.I."/>
            <person name="Rusch D."/>
            <person name="Podicherti R."/>
            <person name="Tsui H.-C.T."/>
            <person name="Winkler M.E."/>
        </authorList>
    </citation>
    <scope>NUCLEOTIDE SEQUENCE</scope>
</reference>
<dbReference type="AlphaFoldDB" id="A0A382EJD6"/>
<evidence type="ECO:0000313" key="1">
    <source>
        <dbReference type="EMBL" id="SVB50174.1"/>
    </source>
</evidence>
<feature type="non-terminal residue" evidence="1">
    <location>
        <position position="107"/>
    </location>
</feature>
<dbReference type="Gene3D" id="3.40.50.720">
    <property type="entry name" value="NAD(P)-binding Rossmann-like Domain"/>
    <property type="match status" value="1"/>
</dbReference>